<dbReference type="InterPro" id="IPR001713">
    <property type="entry name" value="Prot_inh_stefin"/>
</dbReference>
<name>A0ABM1EUK3_PRICU</name>
<evidence type="ECO:0000256" key="3">
    <source>
        <dbReference type="ARBA" id="ARBA00022490"/>
    </source>
</evidence>
<evidence type="ECO:0000256" key="2">
    <source>
        <dbReference type="ARBA" id="ARBA00009403"/>
    </source>
</evidence>
<proteinExistence type="inferred from homology"/>
<evidence type="ECO:0000256" key="4">
    <source>
        <dbReference type="ARBA" id="ARBA00022690"/>
    </source>
</evidence>
<dbReference type="PRINTS" id="PR00295">
    <property type="entry name" value="STEFINA"/>
</dbReference>
<comment type="subcellular location">
    <subcellularLocation>
        <location evidence="1">Cytoplasm</location>
    </subcellularLocation>
</comment>
<dbReference type="SMART" id="SM00043">
    <property type="entry name" value="CY"/>
    <property type="match status" value="1"/>
</dbReference>
<keyword evidence="5" id="KW-0789">Thiol protease inhibitor</keyword>
<evidence type="ECO:0000313" key="7">
    <source>
        <dbReference type="Proteomes" id="UP000695022"/>
    </source>
</evidence>
<keyword evidence="7" id="KW-1185">Reference proteome</keyword>
<dbReference type="Proteomes" id="UP000695022">
    <property type="component" value="Unplaced"/>
</dbReference>
<evidence type="ECO:0000256" key="5">
    <source>
        <dbReference type="ARBA" id="ARBA00022704"/>
    </source>
</evidence>
<sequence>MMCGGIGTESEANEEVQSVVDQVKSAAETKTGKQFAVFTAKKYTTQVVAGMNYFVKVHVGDDSYVHVRVYMPLPGQGELQLHSVQEGKQHTDPITYF</sequence>
<evidence type="ECO:0000259" key="6">
    <source>
        <dbReference type="SMART" id="SM00043"/>
    </source>
</evidence>
<keyword evidence="4" id="KW-0646">Protease inhibitor</keyword>
<dbReference type="InterPro" id="IPR000010">
    <property type="entry name" value="Cystatin_dom"/>
</dbReference>
<protein>
    <submittedName>
        <fullName evidence="8">Cystatin-B-like</fullName>
    </submittedName>
</protein>
<dbReference type="RefSeq" id="XP_014675874.1">
    <property type="nucleotide sequence ID" value="XM_014820388.1"/>
</dbReference>
<feature type="domain" description="Cystatin" evidence="6">
    <location>
        <begin position="1"/>
        <end position="97"/>
    </location>
</feature>
<evidence type="ECO:0000313" key="8">
    <source>
        <dbReference type="RefSeq" id="XP_014675874.1"/>
    </source>
</evidence>
<dbReference type="CDD" id="cd00042">
    <property type="entry name" value="CY"/>
    <property type="match status" value="1"/>
</dbReference>
<organism evidence="7 8">
    <name type="scientific">Priapulus caudatus</name>
    <name type="common">Priapulid worm</name>
    <dbReference type="NCBI Taxonomy" id="37621"/>
    <lineage>
        <taxon>Eukaryota</taxon>
        <taxon>Metazoa</taxon>
        <taxon>Ecdysozoa</taxon>
        <taxon>Scalidophora</taxon>
        <taxon>Priapulida</taxon>
        <taxon>Priapulimorpha</taxon>
        <taxon>Priapulimorphida</taxon>
        <taxon>Priapulidae</taxon>
        <taxon>Priapulus</taxon>
    </lineage>
</organism>
<dbReference type="SUPFAM" id="SSF54403">
    <property type="entry name" value="Cystatin/monellin"/>
    <property type="match status" value="1"/>
</dbReference>
<dbReference type="InterPro" id="IPR046350">
    <property type="entry name" value="Cystatin_sf"/>
</dbReference>
<dbReference type="PROSITE" id="PS00287">
    <property type="entry name" value="CYSTATIN"/>
    <property type="match status" value="1"/>
</dbReference>
<dbReference type="PANTHER" id="PTHR11414:SF21">
    <property type="entry name" value="CYSTATIN 14A, TANDEM DUPLICATE 1-RELATED"/>
    <property type="match status" value="1"/>
</dbReference>
<dbReference type="InterPro" id="IPR018073">
    <property type="entry name" value="Prot_inh_cystat_CS"/>
</dbReference>
<dbReference type="GeneID" id="106815864"/>
<evidence type="ECO:0000256" key="1">
    <source>
        <dbReference type="ARBA" id="ARBA00004496"/>
    </source>
</evidence>
<dbReference type="PANTHER" id="PTHR11414">
    <property type="entry name" value="CYSTATIN FAMILY MEMBER"/>
    <property type="match status" value="1"/>
</dbReference>
<reference evidence="8" key="1">
    <citation type="submission" date="2025-08" db="UniProtKB">
        <authorList>
            <consortium name="RefSeq"/>
        </authorList>
    </citation>
    <scope>IDENTIFICATION</scope>
</reference>
<gene>
    <name evidence="8" type="primary">LOC106815864</name>
</gene>
<keyword evidence="3" id="KW-0963">Cytoplasm</keyword>
<comment type="similarity">
    <text evidence="2">Belongs to the cystatin family.</text>
</comment>
<dbReference type="Pfam" id="PF00031">
    <property type="entry name" value="Cystatin"/>
    <property type="match status" value="1"/>
</dbReference>
<dbReference type="Gene3D" id="3.10.450.10">
    <property type="match status" value="1"/>
</dbReference>
<accession>A0ABM1EUK3</accession>